<dbReference type="GO" id="GO:0005886">
    <property type="term" value="C:plasma membrane"/>
    <property type="evidence" value="ECO:0007669"/>
    <property type="project" value="UniProtKB-SubCell"/>
</dbReference>
<dbReference type="InterPro" id="IPR032779">
    <property type="entry name" value="FliG_M"/>
</dbReference>
<keyword evidence="3" id="KW-0145">Chemotaxis</keyword>
<dbReference type="GO" id="GO:0071973">
    <property type="term" value="P:bacterial-type flagellum-dependent cell motility"/>
    <property type="evidence" value="ECO:0007669"/>
    <property type="project" value="InterPro"/>
</dbReference>
<dbReference type="Gene3D" id="1.10.220.30">
    <property type="match status" value="2"/>
</dbReference>
<dbReference type="SUPFAM" id="SSF48029">
    <property type="entry name" value="FliG"/>
    <property type="match status" value="1"/>
</dbReference>
<dbReference type="EMBL" id="BARS01002950">
    <property type="protein sequence ID" value="GAF75277.1"/>
    <property type="molecule type" value="Genomic_DNA"/>
</dbReference>
<evidence type="ECO:0000259" key="6">
    <source>
        <dbReference type="Pfam" id="PF14841"/>
    </source>
</evidence>
<dbReference type="AlphaFoldDB" id="X0SH96"/>
<dbReference type="PANTHER" id="PTHR30534">
    <property type="entry name" value="FLAGELLAR MOTOR SWITCH PROTEIN FLIG"/>
    <property type="match status" value="1"/>
</dbReference>
<evidence type="ECO:0000256" key="2">
    <source>
        <dbReference type="ARBA" id="ARBA00022475"/>
    </source>
</evidence>
<dbReference type="InterPro" id="IPR011002">
    <property type="entry name" value="FliG_a-hlx"/>
</dbReference>
<dbReference type="FunFam" id="1.10.220.30:FF:000001">
    <property type="entry name" value="Flagellar motor switch protein FliG"/>
    <property type="match status" value="1"/>
</dbReference>
<dbReference type="GO" id="GO:0009288">
    <property type="term" value="C:bacterial-type flagellum"/>
    <property type="evidence" value="ECO:0007669"/>
    <property type="project" value="InterPro"/>
</dbReference>
<dbReference type="InterPro" id="IPR023087">
    <property type="entry name" value="Flg_Motor_Flig_C"/>
</dbReference>
<sequence>FAYVPADDLVNMIKGEHPQTIALIMSYIPQEKAAEILNLLPEGMKADIALRILQMGQVPDDLIRELDETLKKDLSSVGLVTRKFDGVETLANILNEVDGKTEEYVISYIEKEYGDLAEKIRQKMFIFEDLLEIEDRGFREILQNVDNELLSKALKTASEDLKEKIFSNLSERAADMLREDMEVMGPIRLKEVEEAQQAIIRIAKRLDAEGKIVLGGKGKEDIFV</sequence>
<dbReference type="PRINTS" id="PR00954">
    <property type="entry name" value="FLGMOTORFLIG"/>
</dbReference>
<protein>
    <recommendedName>
        <fullName evidence="8">Flagellar motor switch protein FliG</fullName>
    </recommendedName>
</protein>
<dbReference type="PANTHER" id="PTHR30534:SF0">
    <property type="entry name" value="FLAGELLAR MOTOR SWITCH PROTEIN FLIG"/>
    <property type="match status" value="1"/>
</dbReference>
<dbReference type="GO" id="GO:0003774">
    <property type="term" value="F:cytoskeletal motor activity"/>
    <property type="evidence" value="ECO:0007669"/>
    <property type="project" value="InterPro"/>
</dbReference>
<feature type="domain" description="Flagellar motor switch protein FliG middle" evidence="6">
    <location>
        <begin position="8"/>
        <end position="78"/>
    </location>
</feature>
<comment type="subcellular location">
    <subcellularLocation>
        <location evidence="1">Cell membrane</location>
        <topology evidence="1">Peripheral membrane protein</topology>
        <orientation evidence="1">Cytoplasmic side</orientation>
    </subcellularLocation>
</comment>
<dbReference type="GO" id="GO:0006935">
    <property type="term" value="P:chemotaxis"/>
    <property type="evidence" value="ECO:0007669"/>
    <property type="project" value="UniProtKB-KW"/>
</dbReference>
<dbReference type="InterPro" id="IPR000090">
    <property type="entry name" value="Flg_Motor_Flig"/>
</dbReference>
<organism evidence="7">
    <name type="scientific">marine sediment metagenome</name>
    <dbReference type="NCBI Taxonomy" id="412755"/>
    <lineage>
        <taxon>unclassified sequences</taxon>
        <taxon>metagenomes</taxon>
        <taxon>ecological metagenomes</taxon>
    </lineage>
</organism>
<feature type="non-terminal residue" evidence="7">
    <location>
        <position position="1"/>
    </location>
</feature>
<keyword evidence="4" id="KW-0472">Membrane</keyword>
<evidence type="ECO:0000256" key="1">
    <source>
        <dbReference type="ARBA" id="ARBA00004413"/>
    </source>
</evidence>
<comment type="caution">
    <text evidence="7">The sequence shown here is derived from an EMBL/GenBank/DDBJ whole genome shotgun (WGS) entry which is preliminary data.</text>
</comment>
<feature type="domain" description="Flagellar motor switch protein FliG C-terminal" evidence="5">
    <location>
        <begin position="109"/>
        <end position="214"/>
    </location>
</feature>
<accession>X0SH96</accession>
<evidence type="ECO:0000313" key="7">
    <source>
        <dbReference type="EMBL" id="GAF75277.1"/>
    </source>
</evidence>
<gene>
    <name evidence="7" type="ORF">S01H1_05667</name>
</gene>
<dbReference type="Pfam" id="PF14841">
    <property type="entry name" value="FliG_M"/>
    <property type="match status" value="1"/>
</dbReference>
<name>X0SH96_9ZZZZ</name>
<reference evidence="7" key="1">
    <citation type="journal article" date="2014" name="Front. Microbiol.">
        <title>High frequency of phylogenetically diverse reductive dehalogenase-homologous genes in deep subseafloor sedimentary metagenomes.</title>
        <authorList>
            <person name="Kawai M."/>
            <person name="Futagami T."/>
            <person name="Toyoda A."/>
            <person name="Takaki Y."/>
            <person name="Nishi S."/>
            <person name="Hori S."/>
            <person name="Arai W."/>
            <person name="Tsubouchi T."/>
            <person name="Morono Y."/>
            <person name="Uchiyama I."/>
            <person name="Ito T."/>
            <person name="Fujiyama A."/>
            <person name="Inagaki F."/>
            <person name="Takami H."/>
        </authorList>
    </citation>
    <scope>NUCLEOTIDE SEQUENCE</scope>
    <source>
        <strain evidence="7">Expedition CK06-06</strain>
    </source>
</reference>
<evidence type="ECO:0000259" key="5">
    <source>
        <dbReference type="Pfam" id="PF01706"/>
    </source>
</evidence>
<keyword evidence="2" id="KW-1003">Cell membrane</keyword>
<dbReference type="NCBIfam" id="TIGR00207">
    <property type="entry name" value="fliG"/>
    <property type="match status" value="1"/>
</dbReference>
<evidence type="ECO:0000256" key="4">
    <source>
        <dbReference type="ARBA" id="ARBA00023136"/>
    </source>
</evidence>
<dbReference type="Pfam" id="PF01706">
    <property type="entry name" value="FliG_C"/>
    <property type="match status" value="1"/>
</dbReference>
<evidence type="ECO:0000256" key="3">
    <source>
        <dbReference type="ARBA" id="ARBA00022500"/>
    </source>
</evidence>
<evidence type="ECO:0008006" key="8">
    <source>
        <dbReference type="Google" id="ProtNLM"/>
    </source>
</evidence>
<proteinExistence type="predicted"/>